<reference evidence="1" key="1">
    <citation type="journal article" date="2023" name="IScience">
        <title>Live-bearing cockroach genome reveals convergent evolutionary mechanisms linked to viviparity in insects and beyond.</title>
        <authorList>
            <person name="Fouks B."/>
            <person name="Harrison M.C."/>
            <person name="Mikhailova A.A."/>
            <person name="Marchal E."/>
            <person name="English S."/>
            <person name="Carruthers M."/>
            <person name="Jennings E.C."/>
            <person name="Chiamaka E.L."/>
            <person name="Frigard R.A."/>
            <person name="Pippel M."/>
            <person name="Attardo G.M."/>
            <person name="Benoit J.B."/>
            <person name="Bornberg-Bauer E."/>
            <person name="Tobe S.S."/>
        </authorList>
    </citation>
    <scope>NUCLEOTIDE SEQUENCE</scope>
    <source>
        <strain evidence="1">Stay&amp;Tobe</strain>
    </source>
</reference>
<evidence type="ECO:0000313" key="2">
    <source>
        <dbReference type="Proteomes" id="UP001233999"/>
    </source>
</evidence>
<organism evidence="1 2">
    <name type="scientific">Diploptera punctata</name>
    <name type="common">Pacific beetle cockroach</name>
    <dbReference type="NCBI Taxonomy" id="6984"/>
    <lineage>
        <taxon>Eukaryota</taxon>
        <taxon>Metazoa</taxon>
        <taxon>Ecdysozoa</taxon>
        <taxon>Arthropoda</taxon>
        <taxon>Hexapoda</taxon>
        <taxon>Insecta</taxon>
        <taxon>Pterygota</taxon>
        <taxon>Neoptera</taxon>
        <taxon>Polyneoptera</taxon>
        <taxon>Dictyoptera</taxon>
        <taxon>Blattodea</taxon>
        <taxon>Blaberoidea</taxon>
        <taxon>Blaberidae</taxon>
        <taxon>Diplopterinae</taxon>
        <taxon>Diploptera</taxon>
    </lineage>
</organism>
<protein>
    <submittedName>
        <fullName evidence="1">Uncharacterized protein</fullName>
    </submittedName>
</protein>
<accession>A0AAD7ZLY2</accession>
<gene>
    <name evidence="1" type="ORF">L9F63_022873</name>
</gene>
<keyword evidence="2" id="KW-1185">Reference proteome</keyword>
<reference evidence="1" key="2">
    <citation type="submission" date="2023-05" db="EMBL/GenBank/DDBJ databases">
        <authorList>
            <person name="Fouks B."/>
        </authorList>
    </citation>
    <scope>NUCLEOTIDE SEQUENCE</scope>
    <source>
        <strain evidence="1">Stay&amp;Tobe</strain>
        <tissue evidence="1">Testes</tissue>
    </source>
</reference>
<dbReference type="EMBL" id="JASPKZ010007742">
    <property type="protein sequence ID" value="KAJ9582781.1"/>
    <property type="molecule type" value="Genomic_DNA"/>
</dbReference>
<proteinExistence type="predicted"/>
<feature type="non-terminal residue" evidence="1">
    <location>
        <position position="1"/>
    </location>
</feature>
<dbReference type="AlphaFoldDB" id="A0AAD7ZLY2"/>
<comment type="caution">
    <text evidence="1">The sequence shown here is derived from an EMBL/GenBank/DDBJ whole genome shotgun (WGS) entry which is preliminary data.</text>
</comment>
<name>A0AAD7ZLY2_DIPPU</name>
<feature type="non-terminal residue" evidence="1">
    <location>
        <position position="258"/>
    </location>
</feature>
<evidence type="ECO:0000313" key="1">
    <source>
        <dbReference type="EMBL" id="KAJ9582781.1"/>
    </source>
</evidence>
<sequence length="258" mass="30004">INIDFTPRTSVILKFLTHRGSNTRRFRLVMYYFNHLHYDVLRIITEHIKQLKSSNKHYNQWLYDILSAYRVGVYPNQVLKSVKVEFQHIYVIAVDCYFCMVPPALVGILKLTSALYLHQEHRRYDGSGIDTAARRLDDPVLQYPSSNRTSLSSITRFQNTAARQACFPLPTSKYRCSCLKTNNINIERSTTGFISIQLSVNDDCRLNSVLPTSKNILPVTYRFLCNALGPCHWHEERKRSRVVNVTKFFNLNSSIYNI</sequence>
<dbReference type="Proteomes" id="UP001233999">
    <property type="component" value="Unassembled WGS sequence"/>
</dbReference>